<sequence>MAVIAEKTLSRAVASGESRWLVVSRDAFEKIIKAREKFVIEDFATKDCFSFTAPRILSDSYQWEPIQEWMTLKLKNKEFEVYAREFGRDVYSIQAHPKALMERG</sequence>
<reference evidence="1 2" key="1">
    <citation type="journal article" date="2023" name="Plants (Basel)">
        <title>Bridging the Gap: Combining Genomics and Transcriptomics Approaches to Understand Stylosanthes scabra, an Orphan Legume from the Brazilian Caatinga.</title>
        <authorList>
            <person name="Ferreira-Neto J.R.C."/>
            <person name="da Silva M.D."/>
            <person name="Binneck E."/>
            <person name="de Melo N.F."/>
            <person name="da Silva R.H."/>
            <person name="de Melo A.L.T.M."/>
            <person name="Pandolfi V."/>
            <person name="Bustamante F.O."/>
            <person name="Brasileiro-Vidal A.C."/>
            <person name="Benko-Iseppon A.M."/>
        </authorList>
    </citation>
    <scope>NUCLEOTIDE SEQUENCE [LARGE SCALE GENOMIC DNA]</scope>
    <source>
        <tissue evidence="1">Leaves</tissue>
    </source>
</reference>
<evidence type="ECO:0000313" key="1">
    <source>
        <dbReference type="EMBL" id="MED6108434.1"/>
    </source>
</evidence>
<name>A0ABU6Q959_9FABA</name>
<protein>
    <submittedName>
        <fullName evidence="1">Uncharacterized protein</fullName>
    </submittedName>
</protein>
<comment type="caution">
    <text evidence="1">The sequence shown here is derived from an EMBL/GenBank/DDBJ whole genome shotgun (WGS) entry which is preliminary data.</text>
</comment>
<proteinExistence type="predicted"/>
<organism evidence="1 2">
    <name type="scientific">Stylosanthes scabra</name>
    <dbReference type="NCBI Taxonomy" id="79078"/>
    <lineage>
        <taxon>Eukaryota</taxon>
        <taxon>Viridiplantae</taxon>
        <taxon>Streptophyta</taxon>
        <taxon>Embryophyta</taxon>
        <taxon>Tracheophyta</taxon>
        <taxon>Spermatophyta</taxon>
        <taxon>Magnoliopsida</taxon>
        <taxon>eudicotyledons</taxon>
        <taxon>Gunneridae</taxon>
        <taxon>Pentapetalae</taxon>
        <taxon>rosids</taxon>
        <taxon>fabids</taxon>
        <taxon>Fabales</taxon>
        <taxon>Fabaceae</taxon>
        <taxon>Papilionoideae</taxon>
        <taxon>50 kb inversion clade</taxon>
        <taxon>dalbergioids sensu lato</taxon>
        <taxon>Dalbergieae</taxon>
        <taxon>Pterocarpus clade</taxon>
        <taxon>Stylosanthes</taxon>
    </lineage>
</organism>
<evidence type="ECO:0000313" key="2">
    <source>
        <dbReference type="Proteomes" id="UP001341840"/>
    </source>
</evidence>
<dbReference type="Proteomes" id="UP001341840">
    <property type="component" value="Unassembled WGS sequence"/>
</dbReference>
<keyword evidence="2" id="KW-1185">Reference proteome</keyword>
<gene>
    <name evidence="1" type="ORF">PIB30_023842</name>
</gene>
<dbReference type="EMBL" id="JASCZI010000084">
    <property type="protein sequence ID" value="MED6108434.1"/>
    <property type="molecule type" value="Genomic_DNA"/>
</dbReference>
<accession>A0ABU6Q959</accession>